<evidence type="ECO:0000313" key="3">
    <source>
        <dbReference type="Proteomes" id="UP001370490"/>
    </source>
</evidence>
<sequence>MASTATANQLSTPHAPVRAFRSPRLPSSLPEASPTTTAAAVKTERKLSRSDEVAAGRRHSEIRILALPGPSLHRLLGPSPSGEPGIMRDLLLSLK</sequence>
<dbReference type="EMBL" id="JBAMMX010000003">
    <property type="protein sequence ID" value="KAK6944061.1"/>
    <property type="molecule type" value="Genomic_DNA"/>
</dbReference>
<feature type="region of interest" description="Disordered" evidence="1">
    <location>
        <begin position="1"/>
        <end position="55"/>
    </location>
</feature>
<organism evidence="2 3">
    <name type="scientific">Dillenia turbinata</name>
    <dbReference type="NCBI Taxonomy" id="194707"/>
    <lineage>
        <taxon>Eukaryota</taxon>
        <taxon>Viridiplantae</taxon>
        <taxon>Streptophyta</taxon>
        <taxon>Embryophyta</taxon>
        <taxon>Tracheophyta</taxon>
        <taxon>Spermatophyta</taxon>
        <taxon>Magnoliopsida</taxon>
        <taxon>eudicotyledons</taxon>
        <taxon>Gunneridae</taxon>
        <taxon>Pentapetalae</taxon>
        <taxon>Dilleniales</taxon>
        <taxon>Dilleniaceae</taxon>
        <taxon>Dillenia</taxon>
    </lineage>
</organism>
<reference evidence="2 3" key="1">
    <citation type="submission" date="2023-12" db="EMBL/GenBank/DDBJ databases">
        <title>A high-quality genome assembly for Dillenia turbinata (Dilleniales).</title>
        <authorList>
            <person name="Chanderbali A."/>
        </authorList>
    </citation>
    <scope>NUCLEOTIDE SEQUENCE [LARGE SCALE GENOMIC DNA]</scope>
    <source>
        <strain evidence="2">LSX21</strain>
        <tissue evidence="2">Leaf</tissue>
    </source>
</reference>
<accession>A0AAN8W8W1</accession>
<name>A0AAN8W8W1_9MAGN</name>
<evidence type="ECO:0000313" key="2">
    <source>
        <dbReference type="EMBL" id="KAK6944061.1"/>
    </source>
</evidence>
<proteinExistence type="predicted"/>
<dbReference type="AlphaFoldDB" id="A0AAN8W8W1"/>
<protein>
    <submittedName>
        <fullName evidence="2">Uncharacterized protein</fullName>
    </submittedName>
</protein>
<comment type="caution">
    <text evidence="2">The sequence shown here is derived from an EMBL/GenBank/DDBJ whole genome shotgun (WGS) entry which is preliminary data.</text>
</comment>
<dbReference type="Proteomes" id="UP001370490">
    <property type="component" value="Unassembled WGS sequence"/>
</dbReference>
<feature type="non-terminal residue" evidence="2">
    <location>
        <position position="95"/>
    </location>
</feature>
<gene>
    <name evidence="2" type="ORF">RJ641_025163</name>
</gene>
<feature type="compositionally biased region" description="Basic and acidic residues" evidence="1">
    <location>
        <begin position="42"/>
        <end position="55"/>
    </location>
</feature>
<feature type="compositionally biased region" description="Polar residues" evidence="1">
    <location>
        <begin position="1"/>
        <end position="12"/>
    </location>
</feature>
<keyword evidence="3" id="KW-1185">Reference proteome</keyword>
<evidence type="ECO:0000256" key="1">
    <source>
        <dbReference type="SAM" id="MobiDB-lite"/>
    </source>
</evidence>